<feature type="non-terminal residue" evidence="3">
    <location>
        <position position="1"/>
    </location>
</feature>
<dbReference type="InterPro" id="IPR036875">
    <property type="entry name" value="Znf_CCHC_sf"/>
</dbReference>
<dbReference type="GO" id="GO:0006397">
    <property type="term" value="P:mRNA processing"/>
    <property type="evidence" value="ECO:0007669"/>
    <property type="project" value="UniProtKB-KW"/>
</dbReference>
<dbReference type="Gene3D" id="4.10.60.10">
    <property type="entry name" value="Zinc finger, CCHC-type"/>
    <property type="match status" value="1"/>
</dbReference>
<organism evidence="3 4">
    <name type="scientific">Macrolepiota fuliginosa MF-IS2</name>
    <dbReference type="NCBI Taxonomy" id="1400762"/>
    <lineage>
        <taxon>Eukaryota</taxon>
        <taxon>Fungi</taxon>
        <taxon>Dikarya</taxon>
        <taxon>Basidiomycota</taxon>
        <taxon>Agaricomycotina</taxon>
        <taxon>Agaricomycetes</taxon>
        <taxon>Agaricomycetidae</taxon>
        <taxon>Agaricales</taxon>
        <taxon>Agaricineae</taxon>
        <taxon>Agaricaceae</taxon>
        <taxon>Macrolepiota</taxon>
    </lineage>
</organism>
<dbReference type="OrthoDB" id="2130750at2759"/>
<dbReference type="Gene3D" id="1.20.5.1700">
    <property type="match status" value="1"/>
</dbReference>
<dbReference type="AlphaFoldDB" id="A0A9P5XBR3"/>
<dbReference type="EMBL" id="MU151248">
    <property type="protein sequence ID" value="KAF9446401.1"/>
    <property type="molecule type" value="Genomic_DNA"/>
</dbReference>
<accession>A0A9P5XBR3</accession>
<sequence length="150" mass="17097">DVEQLRKRLAETDTKHARVTHDLNKEISELEALVESKIYREDELEQEVERLKDKLSKMKKSTKNSGENRGLRHQTSSASMEDSDIEGIRPINESVCEICERPGHDIFNCDLLKEDVTTSLTGTNSSEKFCSDCETWGHIATDCPHSQDVF</sequence>
<evidence type="ECO:0000256" key="1">
    <source>
        <dbReference type="ARBA" id="ARBA00022664"/>
    </source>
</evidence>
<evidence type="ECO:0000256" key="2">
    <source>
        <dbReference type="SAM" id="MobiDB-lite"/>
    </source>
</evidence>
<dbReference type="Proteomes" id="UP000807342">
    <property type="component" value="Unassembled WGS sequence"/>
</dbReference>
<protein>
    <recommendedName>
        <fullName evidence="5">CCHC-type domain-containing protein</fullName>
    </recommendedName>
</protein>
<keyword evidence="4" id="KW-1185">Reference proteome</keyword>
<dbReference type="GO" id="GO:0003676">
    <property type="term" value="F:nucleic acid binding"/>
    <property type="evidence" value="ECO:0007669"/>
    <property type="project" value="InterPro"/>
</dbReference>
<evidence type="ECO:0008006" key="5">
    <source>
        <dbReference type="Google" id="ProtNLM"/>
    </source>
</evidence>
<reference evidence="3" key="1">
    <citation type="submission" date="2020-11" db="EMBL/GenBank/DDBJ databases">
        <authorList>
            <consortium name="DOE Joint Genome Institute"/>
            <person name="Ahrendt S."/>
            <person name="Riley R."/>
            <person name="Andreopoulos W."/>
            <person name="Labutti K."/>
            <person name="Pangilinan J."/>
            <person name="Ruiz-Duenas F.J."/>
            <person name="Barrasa J.M."/>
            <person name="Sanchez-Garcia M."/>
            <person name="Camarero S."/>
            <person name="Miyauchi S."/>
            <person name="Serrano A."/>
            <person name="Linde D."/>
            <person name="Babiker R."/>
            <person name="Drula E."/>
            <person name="Ayuso-Fernandez I."/>
            <person name="Pacheco R."/>
            <person name="Padilla G."/>
            <person name="Ferreira P."/>
            <person name="Barriuso J."/>
            <person name="Kellner H."/>
            <person name="Castanera R."/>
            <person name="Alfaro M."/>
            <person name="Ramirez L."/>
            <person name="Pisabarro A.G."/>
            <person name="Kuo A."/>
            <person name="Tritt A."/>
            <person name="Lipzen A."/>
            <person name="He G."/>
            <person name="Yan M."/>
            <person name="Ng V."/>
            <person name="Cullen D."/>
            <person name="Martin F."/>
            <person name="Rosso M.-N."/>
            <person name="Henrissat B."/>
            <person name="Hibbett D."/>
            <person name="Martinez A.T."/>
            <person name="Grigoriev I.V."/>
        </authorList>
    </citation>
    <scope>NUCLEOTIDE SEQUENCE</scope>
    <source>
        <strain evidence="3">MF-IS2</strain>
    </source>
</reference>
<keyword evidence="1" id="KW-0507">mRNA processing</keyword>
<proteinExistence type="predicted"/>
<feature type="region of interest" description="Disordered" evidence="2">
    <location>
        <begin position="53"/>
        <end position="86"/>
    </location>
</feature>
<name>A0A9P5XBR3_9AGAR</name>
<dbReference type="SUPFAM" id="SSF57756">
    <property type="entry name" value="Retrovirus zinc finger-like domains"/>
    <property type="match status" value="1"/>
</dbReference>
<evidence type="ECO:0000313" key="3">
    <source>
        <dbReference type="EMBL" id="KAF9446401.1"/>
    </source>
</evidence>
<evidence type="ECO:0000313" key="4">
    <source>
        <dbReference type="Proteomes" id="UP000807342"/>
    </source>
</evidence>
<gene>
    <name evidence="3" type="ORF">P691DRAFT_673697</name>
</gene>
<dbReference type="GO" id="GO:0008270">
    <property type="term" value="F:zinc ion binding"/>
    <property type="evidence" value="ECO:0007669"/>
    <property type="project" value="InterPro"/>
</dbReference>
<comment type="caution">
    <text evidence="3">The sequence shown here is derived from an EMBL/GenBank/DDBJ whole genome shotgun (WGS) entry which is preliminary data.</text>
</comment>